<keyword evidence="1" id="KW-1133">Transmembrane helix</keyword>
<dbReference type="EMBL" id="BAABKB010000031">
    <property type="protein sequence ID" value="GAA5029167.1"/>
    <property type="molecule type" value="Genomic_DNA"/>
</dbReference>
<feature type="transmembrane region" description="Helical" evidence="1">
    <location>
        <begin position="27"/>
        <end position="53"/>
    </location>
</feature>
<sequence length="58" mass="6167">MVQSRCLSLLDVGGRKSDDDARTRVRLTVWGCVAGLVVALVIPVTVLVTVLLFGMPVA</sequence>
<evidence type="ECO:0000256" key="1">
    <source>
        <dbReference type="SAM" id="Phobius"/>
    </source>
</evidence>
<name>A0ABP9JH63_9ACTN</name>
<keyword evidence="1" id="KW-0812">Transmembrane</keyword>
<reference evidence="3" key="1">
    <citation type="journal article" date="2019" name="Int. J. Syst. Evol. Microbiol.">
        <title>The Global Catalogue of Microorganisms (GCM) 10K type strain sequencing project: providing services to taxonomists for standard genome sequencing and annotation.</title>
        <authorList>
            <consortium name="The Broad Institute Genomics Platform"/>
            <consortium name="The Broad Institute Genome Sequencing Center for Infectious Disease"/>
            <person name="Wu L."/>
            <person name="Ma J."/>
        </authorList>
    </citation>
    <scope>NUCLEOTIDE SEQUENCE [LARGE SCALE GENOMIC DNA]</scope>
    <source>
        <strain evidence="3">JCM 18409</strain>
    </source>
</reference>
<keyword evidence="3" id="KW-1185">Reference proteome</keyword>
<gene>
    <name evidence="2" type="ORF">GCM10023335_67900</name>
</gene>
<accession>A0ABP9JH63</accession>
<evidence type="ECO:0000313" key="3">
    <source>
        <dbReference type="Proteomes" id="UP001501759"/>
    </source>
</evidence>
<proteinExistence type="predicted"/>
<evidence type="ECO:0000313" key="2">
    <source>
        <dbReference type="EMBL" id="GAA5029167.1"/>
    </source>
</evidence>
<organism evidence="2 3">
    <name type="scientific">Streptomyces siamensis</name>
    <dbReference type="NCBI Taxonomy" id="1274986"/>
    <lineage>
        <taxon>Bacteria</taxon>
        <taxon>Bacillati</taxon>
        <taxon>Actinomycetota</taxon>
        <taxon>Actinomycetes</taxon>
        <taxon>Kitasatosporales</taxon>
        <taxon>Streptomycetaceae</taxon>
        <taxon>Streptomyces</taxon>
    </lineage>
</organism>
<comment type="caution">
    <text evidence="2">The sequence shown here is derived from an EMBL/GenBank/DDBJ whole genome shotgun (WGS) entry which is preliminary data.</text>
</comment>
<protein>
    <submittedName>
        <fullName evidence="2">Uncharacterized protein</fullName>
    </submittedName>
</protein>
<dbReference type="Proteomes" id="UP001501759">
    <property type="component" value="Unassembled WGS sequence"/>
</dbReference>
<keyword evidence="1" id="KW-0472">Membrane</keyword>